<dbReference type="RefSeq" id="WP_125670042.1">
    <property type="nucleotide sequence ID" value="NZ_RCOS01000007.1"/>
</dbReference>
<keyword evidence="2" id="KW-1185">Reference proteome</keyword>
<dbReference type="AlphaFoldDB" id="A0A3R9R494"/>
<evidence type="ECO:0000313" key="1">
    <source>
        <dbReference type="EMBL" id="RSN79013.1"/>
    </source>
</evidence>
<dbReference type="Proteomes" id="UP000277582">
    <property type="component" value="Unassembled WGS sequence"/>
</dbReference>
<evidence type="ECO:0000313" key="2">
    <source>
        <dbReference type="Proteomes" id="UP000277582"/>
    </source>
</evidence>
<dbReference type="InterPro" id="IPR036390">
    <property type="entry name" value="WH_DNA-bd_sf"/>
</dbReference>
<dbReference type="SUPFAM" id="SSF46785">
    <property type="entry name" value="Winged helix' DNA-binding domain"/>
    <property type="match status" value="1"/>
</dbReference>
<organism evidence="1 2">
    <name type="scientific">Candidatus Methanodesulfokora washburnensis</name>
    <dbReference type="NCBI Taxonomy" id="2478471"/>
    <lineage>
        <taxon>Archaea</taxon>
        <taxon>Thermoproteota</taxon>
        <taxon>Candidatus Korarchaeia</taxon>
        <taxon>Candidatus Korarchaeia incertae sedis</taxon>
        <taxon>Candidatus Methanodesulfokora</taxon>
    </lineage>
</organism>
<accession>A0A3R9R494</accession>
<reference evidence="1 2" key="1">
    <citation type="submission" date="2018-10" db="EMBL/GenBank/DDBJ databases">
        <title>Co-occurring genomic capacity for anaerobic methane metabolism and dissimilatory sulfite reduction discovered in the Korarchaeota.</title>
        <authorList>
            <person name="Mckay L.J."/>
            <person name="Dlakic M."/>
            <person name="Fields M.W."/>
            <person name="Delmont T.O."/>
            <person name="Eren A.M."/>
            <person name="Jay Z.J."/>
            <person name="Klingelsmith K.B."/>
            <person name="Rusch D.B."/>
            <person name="Inskeep W.P."/>
        </authorList>
    </citation>
    <scope>NUCLEOTIDE SEQUENCE [LARGE SCALE GENOMIC DNA]</scope>
    <source>
        <strain evidence="1 2">MDKW</strain>
    </source>
</reference>
<protein>
    <recommendedName>
        <fullName evidence="3">ArnR1-like winged helix-turn-helix domain-containing protein</fullName>
    </recommendedName>
</protein>
<sequence>MGGKRYPLGNSLLRYTVLKILSKQEGMSYSELLTKISEVVRDPRAIPAINISIPSSLYGMEKNKWIKREHGMIKITDEGRELLAEMDLYLSRLKEVVG</sequence>
<proteinExistence type="predicted"/>
<gene>
    <name evidence="1" type="ORF">D6D85_00315</name>
</gene>
<dbReference type="EMBL" id="RCOS01000007">
    <property type="protein sequence ID" value="RSN79013.1"/>
    <property type="molecule type" value="Genomic_DNA"/>
</dbReference>
<name>A0A3R9R494_9CREN</name>
<evidence type="ECO:0008006" key="3">
    <source>
        <dbReference type="Google" id="ProtNLM"/>
    </source>
</evidence>
<comment type="caution">
    <text evidence="1">The sequence shown here is derived from an EMBL/GenBank/DDBJ whole genome shotgun (WGS) entry which is preliminary data.</text>
</comment>